<protein>
    <submittedName>
        <fullName evidence="1">Uncharacterized protein</fullName>
    </submittedName>
</protein>
<dbReference type="Proteomes" id="UP000003316">
    <property type="component" value="Unassembled WGS sequence"/>
</dbReference>
<name>E1LTA4_STRMT</name>
<comment type="caution">
    <text evidence="1">The sequence shown here is derived from an EMBL/GenBank/DDBJ whole genome shotgun (WGS) entry which is preliminary data.</text>
</comment>
<reference evidence="1 2" key="1">
    <citation type="submission" date="2010-09" db="EMBL/GenBank/DDBJ databases">
        <authorList>
            <person name="Daugherty S.C."/>
            <person name="Tallon L.J."/>
            <person name="Jones K.M."/>
            <person name="Liu X."/>
            <person name="Kilian M."/>
            <person name="Tettelin H."/>
        </authorList>
    </citation>
    <scope>NUCLEOTIDE SEQUENCE [LARGE SCALE GENOMIC DNA]</scope>
    <source>
        <strain evidence="1 2">SK597</strain>
    </source>
</reference>
<dbReference type="AlphaFoldDB" id="E1LTA4"/>
<accession>E1LTA4</accession>
<dbReference type="EMBL" id="AEDV01000065">
    <property type="protein sequence ID" value="EFO00312.1"/>
    <property type="molecule type" value="Genomic_DNA"/>
</dbReference>
<evidence type="ECO:0000313" key="2">
    <source>
        <dbReference type="Proteomes" id="UP000003316"/>
    </source>
</evidence>
<evidence type="ECO:0000313" key="1">
    <source>
        <dbReference type="EMBL" id="EFO00312.1"/>
    </source>
</evidence>
<proteinExistence type="predicted"/>
<gene>
    <name evidence="1" type="ORF">SMSK597_1198</name>
</gene>
<sequence>MLRSKTININNDYFALKLFELDTMDSFLSSSPRKKATGFCLIFFPLVSV</sequence>
<organism evidence="1 2">
    <name type="scientific">Streptococcus mitis SK597</name>
    <dbReference type="NCBI Taxonomy" id="585204"/>
    <lineage>
        <taxon>Bacteria</taxon>
        <taxon>Bacillati</taxon>
        <taxon>Bacillota</taxon>
        <taxon>Bacilli</taxon>
        <taxon>Lactobacillales</taxon>
        <taxon>Streptococcaceae</taxon>
        <taxon>Streptococcus</taxon>
        <taxon>Streptococcus mitis group</taxon>
    </lineage>
</organism>